<dbReference type="PANTHER" id="PTHR43149">
    <property type="entry name" value="ENOYL-COA HYDRATASE"/>
    <property type="match status" value="1"/>
</dbReference>
<dbReference type="UniPathway" id="UPA00659"/>
<keyword evidence="3" id="KW-0276">Fatty acid metabolism</keyword>
<name>A0A399R906_9PROT</name>
<protein>
    <submittedName>
        <fullName evidence="8">Crotonase/enoyl-CoA hydratase family protein</fullName>
    </submittedName>
</protein>
<evidence type="ECO:0000256" key="7">
    <source>
        <dbReference type="SAM" id="MobiDB-lite"/>
    </source>
</evidence>
<dbReference type="AlphaFoldDB" id="A0A399R906"/>
<dbReference type="InterPro" id="IPR014748">
    <property type="entry name" value="Enoyl-CoA_hydra_C"/>
</dbReference>
<evidence type="ECO:0000313" key="9">
    <source>
        <dbReference type="Proteomes" id="UP000265431"/>
    </source>
</evidence>
<keyword evidence="5" id="KW-0413">Isomerase</keyword>
<proteinExistence type="inferred from homology"/>
<organism evidence="8 9">
    <name type="scientific">Henriciella barbarensis</name>
    <dbReference type="NCBI Taxonomy" id="86342"/>
    <lineage>
        <taxon>Bacteria</taxon>
        <taxon>Pseudomonadati</taxon>
        <taxon>Pseudomonadota</taxon>
        <taxon>Alphaproteobacteria</taxon>
        <taxon>Hyphomonadales</taxon>
        <taxon>Hyphomonadaceae</taxon>
        <taxon>Henriciella</taxon>
    </lineage>
</organism>
<dbReference type="OrthoDB" id="9781757at2"/>
<evidence type="ECO:0000256" key="1">
    <source>
        <dbReference type="ARBA" id="ARBA00005005"/>
    </source>
</evidence>
<dbReference type="InterPro" id="IPR001753">
    <property type="entry name" value="Enoyl-CoA_hydra/iso"/>
</dbReference>
<dbReference type="RefSeq" id="WP_119378005.1">
    <property type="nucleotide sequence ID" value="NZ_QWGB01000003.1"/>
</dbReference>
<dbReference type="Gene3D" id="1.10.12.10">
    <property type="entry name" value="Lyase 2-enoyl-coa Hydratase, Chain A, domain 2"/>
    <property type="match status" value="1"/>
</dbReference>
<sequence>MSDRIQVTKKDGVADVKLVRADKMNALDDAMFEALLATTEELARDKSVRCVVLSGDGRAFCAGLDMGNFGKMAEGNKEGGSPSGRQGLTPRTHGITNRAQQAVWGWRALPVPVIAAVHGVALGGGFQVMLGADMRIIHPETKLSIMEIKWGLVPDMAGTAIMGSLCRDDRLRELTYTGRIFSGADAAEYGFATEVSETPYERAMELAVQIAGKNPDAIRANKEIFNNLPDMTAAEALLQESVLQDKLIGSKNQIEAIMAELQKRPAVFADS</sequence>
<comment type="caution">
    <text evidence="8">The sequence shown here is derived from an EMBL/GenBank/DDBJ whole genome shotgun (WGS) entry which is preliminary data.</text>
</comment>
<dbReference type="InterPro" id="IPR045002">
    <property type="entry name" value="Ech1-like"/>
</dbReference>
<comment type="similarity">
    <text evidence="2 6">Belongs to the enoyl-CoA hydratase/isomerase family.</text>
</comment>
<dbReference type="GO" id="GO:0016853">
    <property type="term" value="F:isomerase activity"/>
    <property type="evidence" value="ECO:0007669"/>
    <property type="project" value="UniProtKB-KW"/>
</dbReference>
<dbReference type="GO" id="GO:0006635">
    <property type="term" value="P:fatty acid beta-oxidation"/>
    <property type="evidence" value="ECO:0007669"/>
    <property type="project" value="UniProtKB-UniPathway"/>
</dbReference>
<dbReference type="InterPro" id="IPR029045">
    <property type="entry name" value="ClpP/crotonase-like_dom_sf"/>
</dbReference>
<evidence type="ECO:0000256" key="2">
    <source>
        <dbReference type="ARBA" id="ARBA00005254"/>
    </source>
</evidence>
<gene>
    <name evidence="8" type="ORF">D1224_00600</name>
</gene>
<dbReference type="Gene3D" id="3.90.226.10">
    <property type="entry name" value="2-enoyl-CoA Hydratase, Chain A, domain 1"/>
    <property type="match status" value="1"/>
</dbReference>
<comment type="pathway">
    <text evidence="1">Lipid metabolism; fatty acid beta-oxidation.</text>
</comment>
<dbReference type="SUPFAM" id="SSF52096">
    <property type="entry name" value="ClpP/crotonase"/>
    <property type="match status" value="1"/>
</dbReference>
<dbReference type="CDD" id="cd06558">
    <property type="entry name" value="crotonase-like"/>
    <property type="match status" value="1"/>
</dbReference>
<evidence type="ECO:0000256" key="3">
    <source>
        <dbReference type="ARBA" id="ARBA00022832"/>
    </source>
</evidence>
<evidence type="ECO:0000256" key="5">
    <source>
        <dbReference type="ARBA" id="ARBA00023235"/>
    </source>
</evidence>
<dbReference type="Proteomes" id="UP000265431">
    <property type="component" value="Unassembled WGS sequence"/>
</dbReference>
<reference evidence="8 9" key="1">
    <citation type="submission" date="2018-08" db="EMBL/GenBank/DDBJ databases">
        <title>Henriciella mobilis sp. nov., isolated from seawater.</title>
        <authorList>
            <person name="Cheng H."/>
            <person name="Wu Y.-H."/>
            <person name="Xu X.-W."/>
            <person name="Guo L.-L."/>
        </authorList>
    </citation>
    <scope>NUCLEOTIDE SEQUENCE [LARGE SCALE GENOMIC DNA]</scope>
    <source>
        <strain evidence="8 9">CCUG66934</strain>
    </source>
</reference>
<dbReference type="EMBL" id="QWGB01000003">
    <property type="protein sequence ID" value="RIJ26152.1"/>
    <property type="molecule type" value="Genomic_DNA"/>
</dbReference>
<evidence type="ECO:0000256" key="4">
    <source>
        <dbReference type="ARBA" id="ARBA00023098"/>
    </source>
</evidence>
<evidence type="ECO:0000256" key="6">
    <source>
        <dbReference type="RuleBase" id="RU003707"/>
    </source>
</evidence>
<keyword evidence="4" id="KW-0443">Lipid metabolism</keyword>
<evidence type="ECO:0000313" key="8">
    <source>
        <dbReference type="EMBL" id="RIJ26152.1"/>
    </source>
</evidence>
<dbReference type="InterPro" id="IPR018376">
    <property type="entry name" value="Enoyl-CoA_hyd/isom_CS"/>
</dbReference>
<accession>A0A399R906</accession>
<dbReference type="PANTHER" id="PTHR43149:SF1">
    <property type="entry name" value="DELTA(3,5)-DELTA(2,4)-DIENOYL-COA ISOMERASE, MITOCHONDRIAL"/>
    <property type="match status" value="1"/>
</dbReference>
<dbReference type="Pfam" id="PF00378">
    <property type="entry name" value="ECH_1"/>
    <property type="match status" value="1"/>
</dbReference>
<keyword evidence="9" id="KW-1185">Reference proteome</keyword>
<feature type="region of interest" description="Disordered" evidence="7">
    <location>
        <begin position="73"/>
        <end position="92"/>
    </location>
</feature>
<dbReference type="NCBIfam" id="NF005699">
    <property type="entry name" value="PRK07509.1"/>
    <property type="match status" value="1"/>
</dbReference>
<dbReference type="PROSITE" id="PS00166">
    <property type="entry name" value="ENOYL_COA_HYDRATASE"/>
    <property type="match status" value="1"/>
</dbReference>